<dbReference type="PANTHER" id="PTHR28054">
    <property type="entry name" value="RNA POLYMERASE I-SPECIFIC TRANSCRIPTION INITIATION FACTOR RRN10"/>
    <property type="match status" value="1"/>
</dbReference>
<sequence>MNISENGEKLLKTTNVYSACNGEYHRGQRLNRKYIEESKDHELIRTKRGLRVVIDKDARDSDKVFISEGRTVPPDEILDAMKPDSLKIPMKLREDFKDGETAQPGLPDSDLLKAIHYFVSRKYDKVVDKKGRKRMVQELDETALIAMGLLVESWCDEFVTDEVAKMFTKEYPKEEPSILQEGDDKEEEVEEEVAVSEEDERESDESDA</sequence>
<evidence type="ECO:0008006" key="4">
    <source>
        <dbReference type="Google" id="ProtNLM"/>
    </source>
</evidence>
<accession>A0A367XZ98</accession>
<reference evidence="2 3" key="1">
    <citation type="submission" date="2018-06" db="EMBL/GenBank/DDBJ databases">
        <title>Whole genome sequencing of Candida tropicalis (genome annotated by CSBL at Korea University).</title>
        <authorList>
            <person name="Ahn J."/>
        </authorList>
    </citation>
    <scope>NUCLEOTIDE SEQUENCE [LARGE SCALE GENOMIC DNA]</scope>
    <source>
        <strain evidence="2 3">ATCC 20962</strain>
    </source>
</reference>
<proteinExistence type="predicted"/>
<feature type="region of interest" description="Disordered" evidence="1">
    <location>
        <begin position="170"/>
        <end position="208"/>
    </location>
</feature>
<keyword evidence="3" id="KW-1185">Reference proteome</keyword>
<feature type="compositionally biased region" description="Acidic residues" evidence="1">
    <location>
        <begin position="181"/>
        <end position="208"/>
    </location>
</feature>
<organism evidence="2 3">
    <name type="scientific">Candida viswanathii</name>
    <dbReference type="NCBI Taxonomy" id="5486"/>
    <lineage>
        <taxon>Eukaryota</taxon>
        <taxon>Fungi</taxon>
        <taxon>Dikarya</taxon>
        <taxon>Ascomycota</taxon>
        <taxon>Saccharomycotina</taxon>
        <taxon>Pichiomycetes</taxon>
        <taxon>Debaryomycetaceae</taxon>
        <taxon>Candida/Lodderomyces clade</taxon>
        <taxon>Candida</taxon>
    </lineage>
</organism>
<gene>
    <name evidence="2" type="ORF">Cantr_07442</name>
</gene>
<dbReference type="Pfam" id="PF05234">
    <property type="entry name" value="UAF_Rrn10"/>
    <property type="match status" value="1"/>
</dbReference>
<evidence type="ECO:0000256" key="1">
    <source>
        <dbReference type="SAM" id="MobiDB-lite"/>
    </source>
</evidence>
<protein>
    <recommendedName>
        <fullName evidence="4">RNA polymerase I-specific transcription initiation factor RRN10</fullName>
    </recommendedName>
</protein>
<comment type="caution">
    <text evidence="2">The sequence shown here is derived from an EMBL/GenBank/DDBJ whole genome shotgun (WGS) entry which is preliminary data.</text>
</comment>
<name>A0A367XZ98_9ASCO</name>
<dbReference type="PANTHER" id="PTHR28054:SF1">
    <property type="entry name" value="RNA POLYMERASE I-SPECIFIC TRANSCRIPTION INITIATION FACTOR RRN10"/>
    <property type="match status" value="1"/>
</dbReference>
<dbReference type="InterPro" id="IPR022793">
    <property type="entry name" value="Rrn10"/>
</dbReference>
<dbReference type="AlphaFoldDB" id="A0A367XZ98"/>
<dbReference type="Proteomes" id="UP000253472">
    <property type="component" value="Unassembled WGS sequence"/>
</dbReference>
<evidence type="ECO:0000313" key="3">
    <source>
        <dbReference type="Proteomes" id="UP000253472"/>
    </source>
</evidence>
<evidence type="ECO:0000313" key="2">
    <source>
        <dbReference type="EMBL" id="RCK58956.1"/>
    </source>
</evidence>
<dbReference type="OrthoDB" id="2565191at2759"/>
<dbReference type="GO" id="GO:0006360">
    <property type="term" value="P:transcription by RNA polymerase I"/>
    <property type="evidence" value="ECO:0007669"/>
    <property type="project" value="InterPro"/>
</dbReference>
<dbReference type="EMBL" id="QLNQ01000027">
    <property type="protein sequence ID" value="RCK58956.1"/>
    <property type="molecule type" value="Genomic_DNA"/>
</dbReference>